<reference evidence="2" key="2">
    <citation type="submission" date="2023-06" db="EMBL/GenBank/DDBJ databases">
        <authorList>
            <person name="Ma L."/>
            <person name="Liu K.-W."/>
            <person name="Li Z."/>
            <person name="Hsiao Y.-Y."/>
            <person name="Qi Y."/>
            <person name="Fu T."/>
            <person name="Tang G."/>
            <person name="Zhang D."/>
            <person name="Sun W.-H."/>
            <person name="Liu D.-K."/>
            <person name="Li Y."/>
            <person name="Chen G.-Z."/>
            <person name="Liu X.-D."/>
            <person name="Liao X.-Y."/>
            <person name="Jiang Y.-T."/>
            <person name="Yu X."/>
            <person name="Hao Y."/>
            <person name="Huang J."/>
            <person name="Zhao X.-W."/>
            <person name="Ke S."/>
            <person name="Chen Y.-Y."/>
            <person name="Wu W.-L."/>
            <person name="Hsu J.-L."/>
            <person name="Lin Y.-F."/>
            <person name="Huang M.-D."/>
            <person name="Li C.-Y."/>
            <person name="Huang L."/>
            <person name="Wang Z.-W."/>
            <person name="Zhao X."/>
            <person name="Zhong W.-Y."/>
            <person name="Peng D.-H."/>
            <person name="Ahmad S."/>
            <person name="Lan S."/>
            <person name="Zhang J.-S."/>
            <person name="Tsai W.-C."/>
            <person name="Van De Peer Y."/>
            <person name="Liu Z.-J."/>
        </authorList>
    </citation>
    <scope>NUCLEOTIDE SEQUENCE</scope>
    <source>
        <strain evidence="2">SCP</strain>
        <tissue evidence="2">Leaves</tissue>
    </source>
</reference>
<dbReference type="AlphaFoldDB" id="A0AAV9BLQ9"/>
<dbReference type="EMBL" id="JAUJYN010000002">
    <property type="protein sequence ID" value="KAK1277102.1"/>
    <property type="molecule type" value="Genomic_DNA"/>
</dbReference>
<feature type="region of interest" description="Disordered" evidence="1">
    <location>
        <begin position="1"/>
        <end position="26"/>
    </location>
</feature>
<name>A0AAV9BLQ9_ACOGR</name>
<dbReference type="Proteomes" id="UP001179952">
    <property type="component" value="Unassembled WGS sequence"/>
</dbReference>
<proteinExistence type="predicted"/>
<organism evidence="2 3">
    <name type="scientific">Acorus gramineus</name>
    <name type="common">Dwarf sweet flag</name>
    <dbReference type="NCBI Taxonomy" id="55184"/>
    <lineage>
        <taxon>Eukaryota</taxon>
        <taxon>Viridiplantae</taxon>
        <taxon>Streptophyta</taxon>
        <taxon>Embryophyta</taxon>
        <taxon>Tracheophyta</taxon>
        <taxon>Spermatophyta</taxon>
        <taxon>Magnoliopsida</taxon>
        <taxon>Liliopsida</taxon>
        <taxon>Acoraceae</taxon>
        <taxon>Acorus</taxon>
    </lineage>
</organism>
<sequence>MAGNCEQHPRQDGLSEFPSLQGRPTVGRTLREIDGQDHLLHSRAAELDGPVSVRSPDAIACLDEPNQTLWTQIQPLRPIHLGIRNPQREHAWA</sequence>
<reference evidence="2" key="1">
    <citation type="journal article" date="2023" name="Nat. Commun.">
        <title>Diploid and tetraploid genomes of Acorus and the evolution of monocots.</title>
        <authorList>
            <person name="Ma L."/>
            <person name="Liu K.W."/>
            <person name="Li Z."/>
            <person name="Hsiao Y.Y."/>
            <person name="Qi Y."/>
            <person name="Fu T."/>
            <person name="Tang G.D."/>
            <person name="Zhang D."/>
            <person name="Sun W.H."/>
            <person name="Liu D.K."/>
            <person name="Li Y."/>
            <person name="Chen G.Z."/>
            <person name="Liu X.D."/>
            <person name="Liao X.Y."/>
            <person name="Jiang Y.T."/>
            <person name="Yu X."/>
            <person name="Hao Y."/>
            <person name="Huang J."/>
            <person name="Zhao X.W."/>
            <person name="Ke S."/>
            <person name="Chen Y.Y."/>
            <person name="Wu W.L."/>
            <person name="Hsu J.L."/>
            <person name="Lin Y.F."/>
            <person name="Huang M.D."/>
            <person name="Li C.Y."/>
            <person name="Huang L."/>
            <person name="Wang Z.W."/>
            <person name="Zhao X."/>
            <person name="Zhong W.Y."/>
            <person name="Peng D.H."/>
            <person name="Ahmad S."/>
            <person name="Lan S."/>
            <person name="Zhang J.S."/>
            <person name="Tsai W.C."/>
            <person name="Van de Peer Y."/>
            <person name="Liu Z.J."/>
        </authorList>
    </citation>
    <scope>NUCLEOTIDE SEQUENCE</scope>
    <source>
        <strain evidence="2">SCP</strain>
    </source>
</reference>
<evidence type="ECO:0000313" key="3">
    <source>
        <dbReference type="Proteomes" id="UP001179952"/>
    </source>
</evidence>
<protein>
    <submittedName>
        <fullName evidence="2">Uncharacterized protein</fullName>
    </submittedName>
</protein>
<accession>A0AAV9BLQ9</accession>
<comment type="caution">
    <text evidence="2">The sequence shown here is derived from an EMBL/GenBank/DDBJ whole genome shotgun (WGS) entry which is preliminary data.</text>
</comment>
<evidence type="ECO:0000313" key="2">
    <source>
        <dbReference type="EMBL" id="KAK1277102.1"/>
    </source>
</evidence>
<keyword evidence="3" id="KW-1185">Reference proteome</keyword>
<gene>
    <name evidence="2" type="ORF">QJS04_geneDACA020129</name>
</gene>
<evidence type="ECO:0000256" key="1">
    <source>
        <dbReference type="SAM" id="MobiDB-lite"/>
    </source>
</evidence>